<proteinExistence type="predicted"/>
<dbReference type="Proteomes" id="UP000051957">
    <property type="component" value="Unassembled WGS sequence"/>
</dbReference>
<dbReference type="GeneID" id="69802843"/>
<reference evidence="1 2" key="1">
    <citation type="journal article" date="2015" name="Genome Announc.">
        <title>Expanding the biotechnology potential of lactobacilli through comparative genomics of 213 strains and associated genera.</title>
        <authorList>
            <person name="Sun Z."/>
            <person name="Harris H.M."/>
            <person name="McCann A."/>
            <person name="Guo C."/>
            <person name="Argimon S."/>
            <person name="Zhang W."/>
            <person name="Yang X."/>
            <person name="Jeffery I.B."/>
            <person name="Cooney J.C."/>
            <person name="Kagawa T.F."/>
            <person name="Liu W."/>
            <person name="Song Y."/>
            <person name="Salvetti E."/>
            <person name="Wrobel A."/>
            <person name="Rasinkangas P."/>
            <person name="Parkhill J."/>
            <person name="Rea M.C."/>
            <person name="O'Sullivan O."/>
            <person name="Ritari J."/>
            <person name="Douillard F.P."/>
            <person name="Paul Ross R."/>
            <person name="Yang R."/>
            <person name="Briner A.E."/>
            <person name="Felis G.E."/>
            <person name="de Vos W.M."/>
            <person name="Barrangou R."/>
            <person name="Klaenhammer T.R."/>
            <person name="Caufield P.W."/>
            <person name="Cui Y."/>
            <person name="Zhang H."/>
            <person name="O'Toole P.W."/>
        </authorList>
    </citation>
    <scope>NUCLEOTIDE SEQUENCE [LARGE SCALE GENOMIC DNA]</scope>
    <source>
        <strain evidence="1 2">DSM 5707</strain>
    </source>
</reference>
<evidence type="ECO:0008006" key="3">
    <source>
        <dbReference type="Google" id="ProtNLM"/>
    </source>
</evidence>
<dbReference type="EMBL" id="AZGK01000002">
    <property type="protein sequence ID" value="KRM47379.1"/>
    <property type="molecule type" value="Genomic_DNA"/>
</dbReference>
<name>A0A0R1Z8D6_9LACO</name>
<comment type="caution">
    <text evidence="1">The sequence shown here is derived from an EMBL/GenBank/DDBJ whole genome shotgun (WGS) entry which is preliminary data.</text>
</comment>
<dbReference type="PATRIC" id="fig|1423784.4.peg.1090"/>
<evidence type="ECO:0000313" key="2">
    <source>
        <dbReference type="Proteomes" id="UP000051957"/>
    </source>
</evidence>
<sequence length="237" mass="27419">MFQNISMKQTIFRAFIAVMENKVTTSQAATRLSDGRELLKLVSVTEVTKAAHINRRTFYTYFHDVYDLFDQLEDKYTKELNQFSQGWENQDDPMEAIIQSVGQAVDYMSHNSRGIKLVSTVDTMLFTRMIQEDVKQAISFVGGLFNRGRLGNDPTRDRQWDLNYTIIFLSSGFAWVCYDWLQHPDEFPKEKLKELISSTFMGAYKLIQSDELLNSAQLQEIFQKQSAEIKCDQSAAQ</sequence>
<organism evidence="1 2">
    <name type="scientific">Lentilactobacillus parabuchneri DSM 5707 = NBRC 107865</name>
    <dbReference type="NCBI Taxonomy" id="1423784"/>
    <lineage>
        <taxon>Bacteria</taxon>
        <taxon>Bacillati</taxon>
        <taxon>Bacillota</taxon>
        <taxon>Bacilli</taxon>
        <taxon>Lactobacillales</taxon>
        <taxon>Lactobacillaceae</taxon>
        <taxon>Lentilactobacillus</taxon>
    </lineage>
</organism>
<gene>
    <name evidence="1" type="ORF">FC51_GL001081</name>
</gene>
<dbReference type="SUPFAM" id="SSF46689">
    <property type="entry name" value="Homeodomain-like"/>
    <property type="match status" value="1"/>
</dbReference>
<protein>
    <recommendedName>
        <fullName evidence="3">HTH tetR-type domain-containing protein</fullName>
    </recommendedName>
</protein>
<dbReference type="RefSeq" id="WP_057909469.1">
    <property type="nucleotide sequence ID" value="NZ_AZGK01000002.1"/>
</dbReference>
<evidence type="ECO:0000313" key="1">
    <source>
        <dbReference type="EMBL" id="KRM47379.1"/>
    </source>
</evidence>
<dbReference type="AlphaFoldDB" id="A0A0R1Z8D6"/>
<dbReference type="InterPro" id="IPR009057">
    <property type="entry name" value="Homeodomain-like_sf"/>
</dbReference>
<accession>A0A0R1Z8D6</accession>
<dbReference type="Gene3D" id="1.10.357.10">
    <property type="entry name" value="Tetracycline Repressor, domain 2"/>
    <property type="match status" value="1"/>
</dbReference>